<evidence type="ECO:0000313" key="2">
    <source>
        <dbReference type="Proteomes" id="UP000319783"/>
    </source>
</evidence>
<dbReference type="EMBL" id="SULG01000027">
    <property type="protein sequence ID" value="TLD42148.1"/>
    <property type="molecule type" value="Genomic_DNA"/>
</dbReference>
<dbReference type="Proteomes" id="UP000319783">
    <property type="component" value="Unassembled WGS sequence"/>
</dbReference>
<dbReference type="AlphaFoldDB" id="A0A533QBQ8"/>
<accession>A0A533QBQ8</accession>
<organism evidence="1 2">
    <name type="scientific">Candidatus Jettenia ecosi</name>
    <dbReference type="NCBI Taxonomy" id="2494326"/>
    <lineage>
        <taxon>Bacteria</taxon>
        <taxon>Pseudomonadati</taxon>
        <taxon>Planctomycetota</taxon>
        <taxon>Candidatus Brocadiia</taxon>
        <taxon>Candidatus Brocadiales</taxon>
        <taxon>Candidatus Brocadiaceae</taxon>
        <taxon>Candidatus Jettenia</taxon>
    </lineage>
</organism>
<sequence length="57" mass="6519">MRVFSEAISFENAQGIASEKTLTMTIRETIFRLLSINTEKGTFQTFSEIILSLVKYI</sequence>
<gene>
    <name evidence="1" type="ORF">JETT_1628</name>
</gene>
<proteinExistence type="predicted"/>
<name>A0A533QBQ8_9BACT</name>
<protein>
    <submittedName>
        <fullName evidence="1">Uncharacterized protein</fullName>
    </submittedName>
</protein>
<evidence type="ECO:0000313" key="1">
    <source>
        <dbReference type="EMBL" id="TLD42148.1"/>
    </source>
</evidence>
<reference evidence="1 2" key="1">
    <citation type="submission" date="2019-04" db="EMBL/GenBank/DDBJ databases">
        <title>Genome of a novel bacterium Candidatus Jettenia ecosi reconstructed from metagenome of an anammox bioreactor.</title>
        <authorList>
            <person name="Mardanov A.V."/>
            <person name="Beletsky A.V."/>
            <person name="Ravin N.V."/>
            <person name="Botchkova E.A."/>
            <person name="Litti Y.V."/>
            <person name="Nozhevnikova A.N."/>
        </authorList>
    </citation>
    <scope>NUCLEOTIDE SEQUENCE [LARGE SCALE GENOMIC DNA]</scope>
    <source>
        <strain evidence="1">J2</strain>
    </source>
</reference>
<comment type="caution">
    <text evidence="1">The sequence shown here is derived from an EMBL/GenBank/DDBJ whole genome shotgun (WGS) entry which is preliminary data.</text>
</comment>